<dbReference type="GO" id="GO:0046872">
    <property type="term" value="F:metal ion binding"/>
    <property type="evidence" value="ECO:0007669"/>
    <property type="project" value="UniProtKB-UniRule"/>
</dbReference>
<feature type="active site" description="Thioimidate intermediate" evidence="13 14">
    <location>
        <position position="301"/>
    </location>
</feature>
<dbReference type="PANTHER" id="PTHR11911:SF111">
    <property type="entry name" value="INOSINE-5'-MONOPHOSPHATE DEHYDROGENASE"/>
    <property type="match status" value="1"/>
</dbReference>
<evidence type="ECO:0000259" key="21">
    <source>
        <dbReference type="PROSITE" id="PS51371"/>
    </source>
</evidence>
<comment type="cofactor">
    <cofactor evidence="1 13">
        <name>K(+)</name>
        <dbReference type="ChEBI" id="CHEBI:29103"/>
    </cofactor>
</comment>
<keyword evidence="9 13" id="KW-0560">Oxidoreductase</keyword>
<evidence type="ECO:0000256" key="11">
    <source>
        <dbReference type="ARBA" id="ARBA00023122"/>
    </source>
</evidence>
<dbReference type="InterPro" id="IPR001093">
    <property type="entry name" value="IMP_DH_GMPRt"/>
</dbReference>
<evidence type="ECO:0000256" key="13">
    <source>
        <dbReference type="HAMAP-Rule" id="MF_01964"/>
    </source>
</evidence>
<dbReference type="Pfam" id="PF00571">
    <property type="entry name" value="CBS"/>
    <property type="match status" value="2"/>
</dbReference>
<dbReference type="InterPro" id="IPR013785">
    <property type="entry name" value="Aldolase_TIM"/>
</dbReference>
<dbReference type="InterPro" id="IPR000644">
    <property type="entry name" value="CBS_dom"/>
</dbReference>
<feature type="binding site" evidence="13 15">
    <location>
        <begin position="357"/>
        <end position="358"/>
    </location>
    <ligand>
        <name>IMP</name>
        <dbReference type="ChEBI" id="CHEBI:58053"/>
    </ligand>
</feature>
<dbReference type="InterPro" id="IPR015875">
    <property type="entry name" value="IMP_DH/GMP_Rdtase_CS"/>
</dbReference>
<keyword evidence="4 13" id="KW-0479">Metal-binding</keyword>
<keyword evidence="6 13" id="KW-0332">GMP biosynthesis</keyword>
<evidence type="ECO:0000256" key="14">
    <source>
        <dbReference type="PIRSR" id="PIRSR000130-1"/>
    </source>
</evidence>
<dbReference type="UniPathway" id="UPA00601">
    <property type="reaction ID" value="UER00295"/>
</dbReference>
<comment type="pathway">
    <text evidence="13 20">Purine metabolism; XMP biosynthesis via de novo pathway; XMP from IMP: step 1/1.</text>
</comment>
<dbReference type="SMART" id="SM01240">
    <property type="entry name" value="IMPDH"/>
    <property type="match status" value="1"/>
</dbReference>
<dbReference type="PROSITE" id="PS51371">
    <property type="entry name" value="CBS"/>
    <property type="match status" value="2"/>
</dbReference>
<sequence length="485" mass="52458">MNLRKAYTFDDVLLVPQKSDVLPAEVDLSTKITAQISLRIPVISSAMDTVTESAMAIAMAREGGLGIIHKNLSIEEQAKQVSLVKRAESGIVTHPYILSPEDTLAYVLALRDAHHIGGFPVVENEFLVGILTSRDIRFVTNPQTKVKDLMTPKEKLITAKTGISLDKAIELLQKHRLEKLLLINEEGKLEGMITVKDIMKRLNYPEAVQDDKNRLLVGAAIGVTGDYLERAKELLNAGADLLVIDTAHGHHKNIGIALQKVKKHLNCQVIAGNVATADACRYLIENGADAVKIGIGPGSICTTRVIAGIGVPQLSAIMDCALEAGKYNIPIIADGGIKFSGDIVKALAGGASAVMIGSLFAGCDESPGESIIYNGRRFKSYRGMGSLSAMKQGSKDRYFQDEQVEDNKLVAEGIEGMVPYKGPVKDFLYQLMGGLRSGMGYCGTATIQELQEKAEFIEITTAGLKESHPHDVHITKETPNYYSGD</sequence>
<evidence type="ECO:0000256" key="4">
    <source>
        <dbReference type="ARBA" id="ARBA00022723"/>
    </source>
</evidence>
<dbReference type="InterPro" id="IPR005990">
    <property type="entry name" value="IMP_DH"/>
</dbReference>
<dbReference type="eggNOG" id="COG0516">
    <property type="taxonomic scope" value="Bacteria"/>
</dbReference>
<keyword evidence="10 13" id="KW-0520">NAD</keyword>
<keyword evidence="23" id="KW-1185">Reference proteome</keyword>
<comment type="subunit">
    <text evidence="3 13">Homotetramer.</text>
</comment>
<dbReference type="PIRSF" id="PIRSF000130">
    <property type="entry name" value="IMPDH"/>
    <property type="match status" value="1"/>
</dbReference>
<evidence type="ECO:0000256" key="6">
    <source>
        <dbReference type="ARBA" id="ARBA00022749"/>
    </source>
</evidence>
<evidence type="ECO:0000313" key="22">
    <source>
        <dbReference type="EMBL" id="CAO81427.1"/>
    </source>
</evidence>
<dbReference type="FunFam" id="3.20.20.70:FF:000003">
    <property type="entry name" value="GMP reductase"/>
    <property type="match status" value="1"/>
</dbReference>
<dbReference type="GO" id="GO:0003938">
    <property type="term" value="F:IMP dehydrogenase activity"/>
    <property type="evidence" value="ECO:0007669"/>
    <property type="project" value="UniProtKB-UniRule"/>
</dbReference>
<dbReference type="SUPFAM" id="SSF54631">
    <property type="entry name" value="CBS-domain pair"/>
    <property type="match status" value="1"/>
</dbReference>
<dbReference type="SUPFAM" id="SSF51412">
    <property type="entry name" value="Inosine monophosphate dehydrogenase (IMPDH)"/>
    <property type="match status" value="1"/>
</dbReference>
<comment type="similarity">
    <text evidence="2 13 19">Belongs to the IMPDH/GMPR family.</text>
</comment>
<evidence type="ECO:0000256" key="1">
    <source>
        <dbReference type="ARBA" id="ARBA00001958"/>
    </source>
</evidence>
<dbReference type="NCBIfam" id="TIGR01302">
    <property type="entry name" value="IMP_dehydrog"/>
    <property type="match status" value="1"/>
</dbReference>
<feature type="binding site" evidence="13 15">
    <location>
        <begin position="334"/>
        <end position="336"/>
    </location>
    <ligand>
        <name>IMP</name>
        <dbReference type="ChEBI" id="CHEBI:58053"/>
    </ligand>
</feature>
<comment type="function">
    <text evidence="13">Catalyzes the conversion of inosine 5'-phosphate (IMP) to xanthosine 5'-phosphate (XMP), the first committed and rate-limiting step in the de novo synthesis of guanine nucleotides, and therefore plays an important role in the regulation of cell growth.</text>
</comment>
<dbReference type="Gene3D" id="3.20.20.70">
    <property type="entry name" value="Aldolase class I"/>
    <property type="match status" value="1"/>
</dbReference>
<evidence type="ECO:0000256" key="18">
    <source>
        <dbReference type="PROSITE-ProRule" id="PRU00703"/>
    </source>
</evidence>
<dbReference type="CDD" id="cd00381">
    <property type="entry name" value="IMPDH"/>
    <property type="match status" value="1"/>
</dbReference>
<feature type="domain" description="CBS" evidence="21">
    <location>
        <begin position="150"/>
        <end position="208"/>
    </location>
</feature>
<evidence type="ECO:0000256" key="20">
    <source>
        <dbReference type="RuleBase" id="RU003928"/>
    </source>
</evidence>
<keyword evidence="11 18" id="KW-0129">CBS domain</keyword>
<dbReference type="Pfam" id="PF00478">
    <property type="entry name" value="IMPDH"/>
    <property type="match status" value="1"/>
</dbReference>
<organism evidence="22 23">
    <name type="scientific">Cloacimonas acidaminovorans (strain Evry)</name>
    <dbReference type="NCBI Taxonomy" id="459349"/>
    <lineage>
        <taxon>Bacteria</taxon>
        <taxon>Pseudomonadati</taxon>
        <taxon>Candidatus Cloacimonadota</taxon>
        <taxon>Candidatus Cloacimonadia</taxon>
        <taxon>Candidatus Cloacimonadales</taxon>
        <taxon>Candidatus Cloacimonadaceae</taxon>
        <taxon>Candidatus Cloacimonas</taxon>
    </lineage>
</organism>
<feature type="binding site" evidence="13">
    <location>
        <position position="245"/>
    </location>
    <ligand>
        <name>NAD(+)</name>
        <dbReference type="ChEBI" id="CHEBI:57540"/>
    </ligand>
</feature>
<evidence type="ECO:0000256" key="7">
    <source>
        <dbReference type="ARBA" id="ARBA00022755"/>
    </source>
</evidence>
<keyword evidence="5" id="KW-0677">Repeat</keyword>
<feature type="active site" description="Proton acceptor" evidence="13 14">
    <location>
        <position position="397"/>
    </location>
</feature>
<dbReference type="AlphaFoldDB" id="B0VFY5"/>
<evidence type="ECO:0000256" key="10">
    <source>
        <dbReference type="ARBA" id="ARBA00023027"/>
    </source>
</evidence>
<feature type="binding site" evidence="13 15">
    <location>
        <position position="299"/>
    </location>
    <ligand>
        <name>IMP</name>
        <dbReference type="ChEBI" id="CHEBI:58053"/>
    </ligand>
</feature>
<dbReference type="KEGG" id="caci:CLOAM1588"/>
<evidence type="ECO:0000256" key="12">
    <source>
        <dbReference type="ARBA" id="ARBA00048028"/>
    </source>
</evidence>
<evidence type="ECO:0000256" key="9">
    <source>
        <dbReference type="ARBA" id="ARBA00023002"/>
    </source>
</evidence>
<name>B0VFY5_CLOAI</name>
<feature type="binding site" evidence="13 15">
    <location>
        <begin position="381"/>
        <end position="385"/>
    </location>
    <ligand>
        <name>IMP</name>
        <dbReference type="ChEBI" id="CHEBI:58053"/>
    </ligand>
</feature>
<feature type="binding site" evidence="13 16">
    <location>
        <begin position="294"/>
        <end position="296"/>
    </location>
    <ligand>
        <name>NAD(+)</name>
        <dbReference type="ChEBI" id="CHEBI:57540"/>
    </ligand>
</feature>
<feature type="binding site" description="in other chain" evidence="13 17">
    <location>
        <position position="296"/>
    </location>
    <ligand>
        <name>K(+)</name>
        <dbReference type="ChEBI" id="CHEBI:29103"/>
        <note>ligand shared between two tetrameric partners</note>
    </ligand>
</feature>
<dbReference type="GO" id="GO:0006183">
    <property type="term" value="P:GTP biosynthetic process"/>
    <property type="evidence" value="ECO:0007669"/>
    <property type="project" value="TreeGrafter"/>
</dbReference>
<evidence type="ECO:0000313" key="23">
    <source>
        <dbReference type="Proteomes" id="UP000002019"/>
    </source>
</evidence>
<dbReference type="PROSITE" id="PS00487">
    <property type="entry name" value="IMP_DH_GMP_RED"/>
    <property type="match status" value="1"/>
</dbReference>
<feature type="binding site" evidence="16">
    <location>
        <begin position="245"/>
        <end position="247"/>
    </location>
    <ligand>
        <name>NAD(+)</name>
        <dbReference type="ChEBI" id="CHEBI:57540"/>
    </ligand>
</feature>
<evidence type="ECO:0000256" key="2">
    <source>
        <dbReference type="ARBA" id="ARBA00005502"/>
    </source>
</evidence>
<comment type="caution">
    <text evidence="13">Lacks conserved residue(s) required for the propagation of feature annotation.</text>
</comment>
<dbReference type="EC" id="1.1.1.205" evidence="13 20"/>
<reference evidence="22 23" key="1">
    <citation type="journal article" date="2008" name="J. Bacteriol.">
        <title>'Candidatus Cloacamonas acidaminovorans': genome sequence reconstruction provides a first glimpse of a new bacterial division.</title>
        <authorList>
            <person name="Pelletier E."/>
            <person name="Kreimeyer A."/>
            <person name="Bocs S."/>
            <person name="Rouy Z."/>
            <person name="Gyapay G."/>
            <person name="Chouari R."/>
            <person name="Riviere D."/>
            <person name="Ganesan A."/>
            <person name="Daegelen P."/>
            <person name="Sghir A."/>
            <person name="Cohen G.N."/>
            <person name="Medigue C."/>
            <person name="Weissenbach J."/>
            <person name="Le Paslier D."/>
        </authorList>
    </citation>
    <scope>NUCLEOTIDE SEQUENCE [LARGE SCALE GENOMIC DNA]</scope>
    <source>
        <strain evidence="23">Evry</strain>
    </source>
</reference>
<dbReference type="HAMAP" id="MF_01964">
    <property type="entry name" value="IMPDH"/>
    <property type="match status" value="1"/>
</dbReference>
<feature type="binding site" description="in other chain" evidence="13 17">
    <location>
        <position position="298"/>
    </location>
    <ligand>
        <name>K(+)</name>
        <dbReference type="ChEBI" id="CHEBI:29103"/>
        <note>ligand shared between two tetrameric partners</note>
    </ligand>
</feature>
<evidence type="ECO:0000256" key="8">
    <source>
        <dbReference type="ARBA" id="ARBA00022958"/>
    </source>
</evidence>
<feature type="binding site" evidence="13">
    <location>
        <position position="468"/>
    </location>
    <ligand>
        <name>K(+)</name>
        <dbReference type="ChEBI" id="CHEBI:29103"/>
        <note>ligand shared between two tetrameric partners</note>
    </ligand>
</feature>
<dbReference type="HOGENOM" id="CLU_022552_2_1_0"/>
<accession>B0VFY5</accession>
<feature type="domain" description="CBS" evidence="21">
    <location>
        <begin position="91"/>
        <end position="146"/>
    </location>
</feature>
<keyword evidence="7 13" id="KW-0658">Purine biosynthesis</keyword>
<evidence type="ECO:0000256" key="19">
    <source>
        <dbReference type="RuleBase" id="RU003927"/>
    </source>
</evidence>
<dbReference type="RefSeq" id="WP_015425285.1">
    <property type="nucleotide sequence ID" value="NC_020449.1"/>
</dbReference>
<dbReference type="GO" id="GO:0006177">
    <property type="term" value="P:GMP biosynthetic process"/>
    <property type="evidence" value="ECO:0007669"/>
    <property type="project" value="UniProtKB-UniRule"/>
</dbReference>
<evidence type="ECO:0000256" key="17">
    <source>
        <dbReference type="PIRSR" id="PIRSR000130-4"/>
    </source>
</evidence>
<evidence type="ECO:0000256" key="5">
    <source>
        <dbReference type="ARBA" id="ARBA00022737"/>
    </source>
</evidence>
<comment type="catalytic activity">
    <reaction evidence="12 13 20">
        <text>IMP + NAD(+) + H2O = XMP + NADH + H(+)</text>
        <dbReference type="Rhea" id="RHEA:11708"/>
        <dbReference type="ChEBI" id="CHEBI:15377"/>
        <dbReference type="ChEBI" id="CHEBI:15378"/>
        <dbReference type="ChEBI" id="CHEBI:57464"/>
        <dbReference type="ChEBI" id="CHEBI:57540"/>
        <dbReference type="ChEBI" id="CHEBI:57945"/>
        <dbReference type="ChEBI" id="CHEBI:58053"/>
        <dbReference type="EC" id="1.1.1.205"/>
    </reaction>
</comment>
<evidence type="ECO:0000256" key="15">
    <source>
        <dbReference type="PIRSR" id="PIRSR000130-2"/>
    </source>
</evidence>
<dbReference type="PANTHER" id="PTHR11911">
    <property type="entry name" value="INOSINE-5-MONOPHOSPHATE DEHYDROGENASE RELATED"/>
    <property type="match status" value="1"/>
</dbReference>
<keyword evidence="8 13" id="KW-0630">Potassium</keyword>
<dbReference type="EMBL" id="CU466930">
    <property type="protein sequence ID" value="CAO81427.1"/>
    <property type="molecule type" value="Genomic_DNA"/>
</dbReference>
<dbReference type="GO" id="GO:0000166">
    <property type="term" value="F:nucleotide binding"/>
    <property type="evidence" value="ECO:0007669"/>
    <property type="project" value="UniProtKB-UniRule"/>
</dbReference>
<feature type="binding site" description="in other chain" evidence="13 17">
    <location>
        <position position="301"/>
    </location>
    <ligand>
        <name>K(+)</name>
        <dbReference type="ChEBI" id="CHEBI:29103"/>
        <note>ligand shared between two tetrameric partners</note>
    </ligand>
</feature>
<evidence type="ECO:0000256" key="16">
    <source>
        <dbReference type="PIRSR" id="PIRSR000130-3"/>
    </source>
</evidence>
<dbReference type="CDD" id="cd04601">
    <property type="entry name" value="CBS_pair_IMPDH"/>
    <property type="match status" value="1"/>
</dbReference>
<protein>
    <recommendedName>
        <fullName evidence="13 20">Inosine-5'-monophosphate dehydrogenase</fullName>
        <shortName evidence="13">IMP dehydrogenase</shortName>
        <shortName evidence="13">IMPD</shortName>
        <shortName evidence="13">IMPDH</shortName>
        <ecNumber evidence="13 20">1.1.1.205</ecNumber>
    </recommendedName>
</protein>
<dbReference type="Proteomes" id="UP000002019">
    <property type="component" value="Chromosome"/>
</dbReference>
<feature type="binding site" evidence="13 15">
    <location>
        <position position="412"/>
    </location>
    <ligand>
        <name>IMP</name>
        <dbReference type="ChEBI" id="CHEBI:58053"/>
    </ligand>
</feature>
<proteinExistence type="inferred from homology"/>
<dbReference type="InterPro" id="IPR046342">
    <property type="entry name" value="CBS_dom_sf"/>
</dbReference>
<gene>
    <name evidence="13 22" type="primary">guaB</name>
    <name evidence="22" type="ordered locus">CLOAM1588</name>
</gene>
<comment type="activity regulation">
    <text evidence="13">Mycophenolic acid (MPA) is a non-competitive inhibitor that prevents formation of the closed enzyme conformation by binding to the same site as the amobile flap. In contrast, mizoribine monophosphate (MZP) is a competitive inhibitor that induces the closed conformation. MPA is a potent inhibitor of mammalian IMPDHs but a poor inhibitor of the bacterial enzymes. MZP is a more potent inhibitor of bacterial IMPDH.</text>
</comment>
<evidence type="ECO:0000256" key="3">
    <source>
        <dbReference type="ARBA" id="ARBA00011881"/>
    </source>
</evidence>
<feature type="binding site" evidence="13">
    <location>
        <position position="466"/>
    </location>
    <ligand>
        <name>K(+)</name>
        <dbReference type="ChEBI" id="CHEBI:29103"/>
        <note>ligand shared between two tetrameric partners</note>
    </ligand>
</feature>
<dbReference type="SMART" id="SM00116">
    <property type="entry name" value="CBS"/>
    <property type="match status" value="2"/>
</dbReference>
<feature type="binding site" evidence="13">
    <location>
        <position position="467"/>
    </location>
    <ligand>
        <name>K(+)</name>
        <dbReference type="ChEBI" id="CHEBI:29103"/>
        <note>ligand shared between two tetrameric partners</note>
    </ligand>
</feature>
<dbReference type="STRING" id="459349.CLOAM1588"/>
<dbReference type="OrthoDB" id="9805398at2"/>
<dbReference type="eggNOG" id="COG0517">
    <property type="taxonomic scope" value="Bacteria"/>
</dbReference>